<proteinExistence type="predicted"/>
<feature type="compositionally biased region" description="Polar residues" evidence="1">
    <location>
        <begin position="119"/>
        <end position="136"/>
    </location>
</feature>
<keyword evidence="3" id="KW-1185">Reference proteome</keyword>
<evidence type="ECO:0000313" key="3">
    <source>
        <dbReference type="Proteomes" id="UP000008783"/>
    </source>
</evidence>
<feature type="region of interest" description="Disordered" evidence="1">
    <location>
        <begin position="114"/>
        <end position="136"/>
    </location>
</feature>
<dbReference type="EMBL" id="DS178287">
    <property type="protein sequence ID" value="EFP83782.1"/>
    <property type="molecule type" value="Genomic_DNA"/>
</dbReference>
<organism evidence="2 3">
    <name type="scientific">Puccinia graminis f. sp. tritici (strain CRL 75-36-700-3 / race SCCL)</name>
    <name type="common">Black stem rust fungus</name>
    <dbReference type="NCBI Taxonomy" id="418459"/>
    <lineage>
        <taxon>Eukaryota</taxon>
        <taxon>Fungi</taxon>
        <taxon>Dikarya</taxon>
        <taxon>Basidiomycota</taxon>
        <taxon>Pucciniomycotina</taxon>
        <taxon>Pucciniomycetes</taxon>
        <taxon>Pucciniales</taxon>
        <taxon>Pucciniaceae</taxon>
        <taxon>Puccinia</taxon>
    </lineage>
</organism>
<dbReference type="KEGG" id="pgr:PGTG_09495"/>
<dbReference type="OrthoDB" id="10595236at2759"/>
<protein>
    <submittedName>
        <fullName evidence="2">Uncharacterized protein</fullName>
    </submittedName>
</protein>
<gene>
    <name evidence="2" type="ORF">PGTG_09495</name>
</gene>
<dbReference type="GeneID" id="10532469"/>
<dbReference type="VEuPathDB" id="FungiDB:PGTG_09495"/>
<dbReference type="InParanoid" id="E3KHK7"/>
<evidence type="ECO:0000313" key="2">
    <source>
        <dbReference type="EMBL" id="EFP83782.1"/>
    </source>
</evidence>
<accession>E3KHK7</accession>
<reference key="1">
    <citation type="submission" date="2007-01" db="EMBL/GenBank/DDBJ databases">
        <title>The Genome Sequence of Puccinia graminis f. sp. tritici Strain CRL 75-36-700-3.</title>
        <authorList>
            <consortium name="The Broad Institute Genome Sequencing Platform"/>
            <person name="Birren B."/>
            <person name="Lander E."/>
            <person name="Galagan J."/>
            <person name="Nusbaum C."/>
            <person name="Devon K."/>
            <person name="Cuomo C."/>
            <person name="Jaffe D."/>
            <person name="Butler J."/>
            <person name="Alvarez P."/>
            <person name="Gnerre S."/>
            <person name="Grabherr M."/>
            <person name="Mauceli E."/>
            <person name="Brockman W."/>
            <person name="Young S."/>
            <person name="LaButti K."/>
            <person name="Sykes S."/>
            <person name="DeCaprio D."/>
            <person name="Crawford M."/>
            <person name="Koehrsen M."/>
            <person name="Engels R."/>
            <person name="Montgomery P."/>
            <person name="Pearson M."/>
            <person name="Howarth C."/>
            <person name="Larson L."/>
            <person name="White J."/>
            <person name="Zeng Q."/>
            <person name="Kodira C."/>
            <person name="Yandava C."/>
            <person name="Alvarado L."/>
            <person name="O'Leary S."/>
            <person name="Szabo L."/>
            <person name="Dean R."/>
            <person name="Schein J."/>
        </authorList>
    </citation>
    <scope>NUCLEOTIDE SEQUENCE</scope>
    <source>
        <strain>CRL 75-36-700-3</strain>
    </source>
</reference>
<sequence>MNDLCVEFHKHGNIQCKVTMKSYKAEIRGLLGAAASPSQTIASLAVAGIVARTPSSVFMAISKGSVPAQSAIVVGQSTGAISLGVAGIAVVTGVGGFVAYHATCSVINLAHGDRDKGKTSQQASPGADNGINTSKD</sequence>
<dbReference type="RefSeq" id="XP_003328201.1">
    <property type="nucleotide sequence ID" value="XM_003328153.1"/>
</dbReference>
<evidence type="ECO:0000256" key="1">
    <source>
        <dbReference type="SAM" id="MobiDB-lite"/>
    </source>
</evidence>
<dbReference type="Proteomes" id="UP000008783">
    <property type="component" value="Unassembled WGS sequence"/>
</dbReference>
<name>E3KHK7_PUCGT</name>
<dbReference type="AlphaFoldDB" id="E3KHK7"/>
<reference evidence="3" key="2">
    <citation type="journal article" date="2011" name="Proc. Natl. Acad. Sci. U.S.A.">
        <title>Obligate biotrophy features unraveled by the genomic analysis of rust fungi.</title>
        <authorList>
            <person name="Duplessis S."/>
            <person name="Cuomo C.A."/>
            <person name="Lin Y.-C."/>
            <person name="Aerts A."/>
            <person name="Tisserant E."/>
            <person name="Veneault-Fourrey C."/>
            <person name="Joly D.L."/>
            <person name="Hacquard S."/>
            <person name="Amselem J."/>
            <person name="Cantarel B.L."/>
            <person name="Chiu R."/>
            <person name="Coutinho P.M."/>
            <person name="Feau N."/>
            <person name="Field M."/>
            <person name="Frey P."/>
            <person name="Gelhaye E."/>
            <person name="Goldberg J."/>
            <person name="Grabherr M.G."/>
            <person name="Kodira C.D."/>
            <person name="Kohler A."/>
            <person name="Kuees U."/>
            <person name="Lindquist E.A."/>
            <person name="Lucas S.M."/>
            <person name="Mago R."/>
            <person name="Mauceli E."/>
            <person name="Morin E."/>
            <person name="Murat C."/>
            <person name="Pangilinan J.L."/>
            <person name="Park R."/>
            <person name="Pearson M."/>
            <person name="Quesneville H."/>
            <person name="Rouhier N."/>
            <person name="Sakthikumar S."/>
            <person name="Salamov A.A."/>
            <person name="Schmutz J."/>
            <person name="Selles B."/>
            <person name="Shapiro H."/>
            <person name="Tanguay P."/>
            <person name="Tuskan G.A."/>
            <person name="Henrissat B."/>
            <person name="Van de Peer Y."/>
            <person name="Rouze P."/>
            <person name="Ellis J.G."/>
            <person name="Dodds P.N."/>
            <person name="Schein J.E."/>
            <person name="Zhong S."/>
            <person name="Hamelin R.C."/>
            <person name="Grigoriev I.V."/>
            <person name="Szabo L.J."/>
            <person name="Martin F."/>
        </authorList>
    </citation>
    <scope>NUCLEOTIDE SEQUENCE [LARGE SCALE GENOMIC DNA]</scope>
    <source>
        <strain evidence="3">CRL 75-36-700-3 / race SCCL</strain>
    </source>
</reference>
<dbReference type="HOGENOM" id="CLU_1876460_0_0_1"/>